<reference evidence="1" key="2">
    <citation type="submission" date="2017-10" db="EMBL/GenBank/DDBJ databases">
        <title>Ladona fulva Genome sequencing and assembly.</title>
        <authorList>
            <person name="Murali S."/>
            <person name="Richards S."/>
            <person name="Bandaranaike D."/>
            <person name="Bellair M."/>
            <person name="Blankenburg K."/>
            <person name="Chao H."/>
            <person name="Dinh H."/>
            <person name="Doddapaneni H."/>
            <person name="Dugan-Rocha S."/>
            <person name="Elkadiri S."/>
            <person name="Gnanaolivu R."/>
            <person name="Hernandez B."/>
            <person name="Skinner E."/>
            <person name="Javaid M."/>
            <person name="Lee S."/>
            <person name="Li M."/>
            <person name="Ming W."/>
            <person name="Munidasa M."/>
            <person name="Muniz J."/>
            <person name="Nguyen L."/>
            <person name="Hughes D."/>
            <person name="Osuji N."/>
            <person name="Pu L.-L."/>
            <person name="Puazo M."/>
            <person name="Qu C."/>
            <person name="Quiroz J."/>
            <person name="Raj R."/>
            <person name="Weissenberger G."/>
            <person name="Xin Y."/>
            <person name="Zou X."/>
            <person name="Han Y."/>
            <person name="Worley K."/>
            <person name="Muzny D."/>
            <person name="Gibbs R."/>
        </authorList>
    </citation>
    <scope>NUCLEOTIDE SEQUENCE</scope>
    <source>
        <strain evidence="1">Sampled in the wild</strain>
    </source>
</reference>
<proteinExistence type="predicted"/>
<dbReference type="Proteomes" id="UP000792457">
    <property type="component" value="Unassembled WGS sequence"/>
</dbReference>
<dbReference type="OrthoDB" id="6626714at2759"/>
<evidence type="ECO:0000313" key="1">
    <source>
        <dbReference type="EMBL" id="KAG8230423.1"/>
    </source>
</evidence>
<accession>A0A8K0K9P5</accession>
<sequence length="114" mass="12969">MRKNVIIPKLVAALDRCQLSMRDSVFILEATIEALGYNTDEFPTSPRFNEFVSDVVTVHWDGKLLPTLDARKSKEERLPIVILYVNKEQLIAVRRLESSLGSRQAQAVWNANVN</sequence>
<reference evidence="1" key="1">
    <citation type="submission" date="2013-04" db="EMBL/GenBank/DDBJ databases">
        <authorList>
            <person name="Qu J."/>
            <person name="Murali S.C."/>
            <person name="Bandaranaike D."/>
            <person name="Bellair M."/>
            <person name="Blankenburg K."/>
            <person name="Chao H."/>
            <person name="Dinh H."/>
            <person name="Doddapaneni H."/>
            <person name="Downs B."/>
            <person name="Dugan-Rocha S."/>
            <person name="Elkadiri S."/>
            <person name="Gnanaolivu R.D."/>
            <person name="Hernandez B."/>
            <person name="Javaid M."/>
            <person name="Jayaseelan J.C."/>
            <person name="Lee S."/>
            <person name="Li M."/>
            <person name="Ming W."/>
            <person name="Munidasa M."/>
            <person name="Muniz J."/>
            <person name="Nguyen L."/>
            <person name="Ongeri F."/>
            <person name="Osuji N."/>
            <person name="Pu L.-L."/>
            <person name="Puazo M."/>
            <person name="Qu C."/>
            <person name="Quiroz J."/>
            <person name="Raj R."/>
            <person name="Weissenberger G."/>
            <person name="Xin Y."/>
            <person name="Zou X."/>
            <person name="Han Y."/>
            <person name="Richards S."/>
            <person name="Worley K."/>
            <person name="Muzny D."/>
            <person name="Gibbs R."/>
        </authorList>
    </citation>
    <scope>NUCLEOTIDE SEQUENCE</scope>
    <source>
        <strain evidence="1">Sampled in the wild</strain>
    </source>
</reference>
<dbReference type="AlphaFoldDB" id="A0A8K0K9P5"/>
<evidence type="ECO:0000313" key="2">
    <source>
        <dbReference type="Proteomes" id="UP000792457"/>
    </source>
</evidence>
<keyword evidence="2" id="KW-1185">Reference proteome</keyword>
<gene>
    <name evidence="1" type="ORF">J437_LFUL015444</name>
</gene>
<protein>
    <submittedName>
        <fullName evidence="1">Uncharacterized protein</fullName>
    </submittedName>
</protein>
<organism evidence="1 2">
    <name type="scientific">Ladona fulva</name>
    <name type="common">Scarce chaser dragonfly</name>
    <name type="synonym">Libellula fulva</name>
    <dbReference type="NCBI Taxonomy" id="123851"/>
    <lineage>
        <taxon>Eukaryota</taxon>
        <taxon>Metazoa</taxon>
        <taxon>Ecdysozoa</taxon>
        <taxon>Arthropoda</taxon>
        <taxon>Hexapoda</taxon>
        <taxon>Insecta</taxon>
        <taxon>Pterygota</taxon>
        <taxon>Palaeoptera</taxon>
        <taxon>Odonata</taxon>
        <taxon>Epiprocta</taxon>
        <taxon>Anisoptera</taxon>
        <taxon>Libelluloidea</taxon>
        <taxon>Libellulidae</taxon>
        <taxon>Ladona</taxon>
    </lineage>
</organism>
<name>A0A8K0K9P5_LADFU</name>
<comment type="caution">
    <text evidence="1">The sequence shown here is derived from an EMBL/GenBank/DDBJ whole genome shotgun (WGS) entry which is preliminary data.</text>
</comment>
<dbReference type="EMBL" id="KZ308488">
    <property type="protein sequence ID" value="KAG8230423.1"/>
    <property type="molecule type" value="Genomic_DNA"/>
</dbReference>